<reference evidence="1 2" key="1">
    <citation type="submission" date="2024-01" db="EMBL/GenBank/DDBJ databases">
        <title>The complete chloroplast genome sequence of Lithospermum erythrorhizon: insights into the phylogenetic relationship among Boraginaceae species and the maternal lineages of purple gromwells.</title>
        <authorList>
            <person name="Okada T."/>
            <person name="Watanabe K."/>
        </authorList>
    </citation>
    <scope>NUCLEOTIDE SEQUENCE [LARGE SCALE GENOMIC DNA]</scope>
</reference>
<evidence type="ECO:0000313" key="2">
    <source>
        <dbReference type="Proteomes" id="UP001454036"/>
    </source>
</evidence>
<dbReference type="Proteomes" id="UP001454036">
    <property type="component" value="Unassembled WGS sequence"/>
</dbReference>
<organism evidence="1 2">
    <name type="scientific">Lithospermum erythrorhizon</name>
    <name type="common">Purple gromwell</name>
    <name type="synonym">Lithospermum officinale var. erythrorhizon</name>
    <dbReference type="NCBI Taxonomy" id="34254"/>
    <lineage>
        <taxon>Eukaryota</taxon>
        <taxon>Viridiplantae</taxon>
        <taxon>Streptophyta</taxon>
        <taxon>Embryophyta</taxon>
        <taxon>Tracheophyta</taxon>
        <taxon>Spermatophyta</taxon>
        <taxon>Magnoliopsida</taxon>
        <taxon>eudicotyledons</taxon>
        <taxon>Gunneridae</taxon>
        <taxon>Pentapetalae</taxon>
        <taxon>asterids</taxon>
        <taxon>lamiids</taxon>
        <taxon>Boraginales</taxon>
        <taxon>Boraginaceae</taxon>
        <taxon>Boraginoideae</taxon>
        <taxon>Lithospermeae</taxon>
        <taxon>Lithospermum</taxon>
    </lineage>
</organism>
<keyword evidence="2" id="KW-1185">Reference proteome</keyword>
<gene>
    <name evidence="1" type="ORF">LIER_30938</name>
</gene>
<protein>
    <submittedName>
        <fullName evidence="1">Uncharacterized protein</fullName>
    </submittedName>
</protein>
<proteinExistence type="predicted"/>
<evidence type="ECO:0000313" key="1">
    <source>
        <dbReference type="EMBL" id="GAA0183548.1"/>
    </source>
</evidence>
<accession>A0AAV3RR85</accession>
<dbReference type="EMBL" id="BAABME010011304">
    <property type="protein sequence ID" value="GAA0183548.1"/>
    <property type="molecule type" value="Genomic_DNA"/>
</dbReference>
<sequence length="132" mass="14863">MEAFNLSLLRSILQSRKILRKGCRGKVVDGHTVRIWQDSWVSNDKANKLLSPPPTGFENTRVSIWMDNHNGKWDEEFIRELFCPIEAELILAMPFPNTGVGDVAIWAYSANGLFEAFSIEFVIALTSPPPAD</sequence>
<name>A0AAV3RR85_LITER</name>
<dbReference type="AlphaFoldDB" id="A0AAV3RR85"/>
<comment type="caution">
    <text evidence="1">The sequence shown here is derived from an EMBL/GenBank/DDBJ whole genome shotgun (WGS) entry which is preliminary data.</text>
</comment>